<evidence type="ECO:0000256" key="1">
    <source>
        <dbReference type="PROSITE-ProRule" id="PRU00169"/>
    </source>
</evidence>
<sequence>MKYEVLIIDDEDLILTLVRKLIIKSKIHPSPLLFTTVNEALEYIQVEKTQDLCSLVLLDIHLPDFNAWDFLTALENFHPHSPIYVVMITSSINLSDRKKAEKFRQVIGYLEKPLLLADMESIKQLEPLSKFF</sequence>
<keyword evidence="1" id="KW-0597">Phosphoprotein</keyword>
<dbReference type="InterPro" id="IPR011006">
    <property type="entry name" value="CheY-like_superfamily"/>
</dbReference>
<dbReference type="Proteomes" id="UP000199663">
    <property type="component" value="Unassembled WGS sequence"/>
</dbReference>
<accession>A0A1H3S4V2</accession>
<dbReference type="RefSeq" id="WP_019598636.1">
    <property type="nucleotide sequence ID" value="NZ_FNQC01000010.1"/>
</dbReference>
<evidence type="ECO:0000313" key="3">
    <source>
        <dbReference type="EMBL" id="SDZ32894.1"/>
    </source>
</evidence>
<dbReference type="Pfam" id="PF00072">
    <property type="entry name" value="Response_reg"/>
    <property type="match status" value="1"/>
</dbReference>
<proteinExistence type="predicted"/>
<dbReference type="CDD" id="cd00156">
    <property type="entry name" value="REC"/>
    <property type="match status" value="1"/>
</dbReference>
<dbReference type="SMART" id="SM00448">
    <property type="entry name" value="REC"/>
    <property type="match status" value="1"/>
</dbReference>
<gene>
    <name evidence="3" type="ORF">SAMN05444412_110106</name>
</gene>
<dbReference type="InterPro" id="IPR052893">
    <property type="entry name" value="TCS_response_regulator"/>
</dbReference>
<feature type="domain" description="Response regulatory" evidence="2">
    <location>
        <begin position="4"/>
        <end position="127"/>
    </location>
</feature>
<name>A0A1H3S4V2_9BACT</name>
<organism evidence="3 4">
    <name type="scientific">Rhodonellum ikkaensis</name>
    <dbReference type="NCBI Taxonomy" id="336829"/>
    <lineage>
        <taxon>Bacteria</taxon>
        <taxon>Pseudomonadati</taxon>
        <taxon>Bacteroidota</taxon>
        <taxon>Cytophagia</taxon>
        <taxon>Cytophagales</taxon>
        <taxon>Cytophagaceae</taxon>
        <taxon>Rhodonellum</taxon>
    </lineage>
</organism>
<dbReference type="Gene3D" id="3.40.50.2300">
    <property type="match status" value="1"/>
</dbReference>
<dbReference type="EMBL" id="FNQC01000010">
    <property type="protein sequence ID" value="SDZ32894.1"/>
    <property type="molecule type" value="Genomic_DNA"/>
</dbReference>
<dbReference type="PANTHER" id="PTHR44520">
    <property type="entry name" value="RESPONSE REGULATOR RCP1-RELATED"/>
    <property type="match status" value="1"/>
</dbReference>
<dbReference type="PANTHER" id="PTHR44520:SF2">
    <property type="entry name" value="RESPONSE REGULATOR RCP1"/>
    <property type="match status" value="1"/>
</dbReference>
<comment type="caution">
    <text evidence="3">The sequence shown here is derived from an EMBL/GenBank/DDBJ whole genome shotgun (WGS) entry which is preliminary data.</text>
</comment>
<feature type="modified residue" description="4-aspartylphosphate" evidence="1">
    <location>
        <position position="59"/>
    </location>
</feature>
<evidence type="ECO:0000313" key="4">
    <source>
        <dbReference type="Proteomes" id="UP000199663"/>
    </source>
</evidence>
<reference evidence="3 4" key="1">
    <citation type="submission" date="2016-10" db="EMBL/GenBank/DDBJ databases">
        <authorList>
            <person name="Varghese N."/>
            <person name="Submissions S."/>
        </authorList>
    </citation>
    <scope>NUCLEOTIDE SEQUENCE [LARGE SCALE GENOMIC DNA]</scope>
    <source>
        <strain evidence="3 4">DSM 17997</strain>
    </source>
</reference>
<keyword evidence="4" id="KW-1185">Reference proteome</keyword>
<dbReference type="InterPro" id="IPR001789">
    <property type="entry name" value="Sig_transdc_resp-reg_receiver"/>
</dbReference>
<dbReference type="SUPFAM" id="SSF52172">
    <property type="entry name" value="CheY-like"/>
    <property type="match status" value="1"/>
</dbReference>
<dbReference type="PROSITE" id="PS50110">
    <property type="entry name" value="RESPONSE_REGULATORY"/>
    <property type="match status" value="1"/>
</dbReference>
<evidence type="ECO:0000259" key="2">
    <source>
        <dbReference type="PROSITE" id="PS50110"/>
    </source>
</evidence>
<protein>
    <submittedName>
        <fullName evidence="3">Response regulator receiver domain-containing protein</fullName>
    </submittedName>
</protein>